<dbReference type="EMBL" id="QNVY02000005">
    <property type="protein sequence ID" value="RYJ51091.1"/>
    <property type="molecule type" value="Genomic_DNA"/>
</dbReference>
<gene>
    <name evidence="1" type="ORF">DR871_014310</name>
</gene>
<reference evidence="1 2" key="1">
    <citation type="submission" date="2019-01" db="EMBL/GenBank/DDBJ databases">
        <title>Flavobacterium sp. nov. isolated from arctic soil.</title>
        <authorList>
            <person name="Kim D.-U."/>
        </authorList>
    </citation>
    <scope>NUCLEOTIDE SEQUENCE [LARGE SCALE GENOMIC DNA]</scope>
    <source>
        <strain evidence="1 2">Kopri-42</strain>
    </source>
</reference>
<sequence length="289" mass="34141">MLVAILTQKKQLMTEIVYKFLPKERITYLDDELLRITQPAELNDPFEFLPAIPTIDDFLEILKKIYTENIALIEKSKLEKSKKSELKNVQLREYKTQVNKLKNNEDGNVKTHFLENAVKNLNTHLGILSLTRRWDSTLMWAHYTNSHKGLCIGFNSQDPYFSQYRKIANVEKIFMPVIYSDARIKVPLEKGVSIDFQVVLSKSKDWEYEEEERLLVMLRQANKVISSKPYDICLYKVPHTLIKEIIVGVNFPNDELEKVKKFCFENDIELYKCKISEEKYDMEREKYSH</sequence>
<keyword evidence="2" id="KW-1185">Reference proteome</keyword>
<dbReference type="Proteomes" id="UP000253235">
    <property type="component" value="Unassembled WGS sequence"/>
</dbReference>
<evidence type="ECO:0000313" key="2">
    <source>
        <dbReference type="Proteomes" id="UP000253235"/>
    </source>
</evidence>
<dbReference type="AlphaFoldDB" id="A0A482TFR3"/>
<dbReference type="InterPro" id="IPR021352">
    <property type="entry name" value="DUF2971"/>
</dbReference>
<proteinExistence type="predicted"/>
<evidence type="ECO:0000313" key="1">
    <source>
        <dbReference type="EMBL" id="RYJ51091.1"/>
    </source>
</evidence>
<protein>
    <submittedName>
        <fullName evidence="1">DUF2971 domain-containing protein</fullName>
    </submittedName>
</protein>
<dbReference type="OrthoDB" id="190848at2"/>
<accession>A0A482TFR3</accession>
<organism evidence="1 2">
    <name type="scientific">Flavobacterium petrolei</name>
    <dbReference type="NCBI Taxonomy" id="2259594"/>
    <lineage>
        <taxon>Bacteria</taxon>
        <taxon>Pseudomonadati</taxon>
        <taxon>Bacteroidota</taxon>
        <taxon>Flavobacteriia</taxon>
        <taxon>Flavobacteriales</taxon>
        <taxon>Flavobacteriaceae</taxon>
        <taxon>Flavobacterium</taxon>
    </lineage>
</organism>
<name>A0A482TFR3_9FLAO</name>
<comment type="caution">
    <text evidence="1">The sequence shown here is derived from an EMBL/GenBank/DDBJ whole genome shotgun (WGS) entry which is preliminary data.</text>
</comment>
<dbReference type="Pfam" id="PF11185">
    <property type="entry name" value="DUF2971"/>
    <property type="match status" value="1"/>
</dbReference>